<protein>
    <recommendedName>
        <fullName evidence="3">Cadherin domain-containing protein</fullName>
    </recommendedName>
</protein>
<accession>A0A1V1NX48</accession>
<feature type="non-terminal residue" evidence="1">
    <location>
        <position position="1"/>
    </location>
</feature>
<dbReference type="EMBL" id="ATBP01001543">
    <property type="protein sequence ID" value="ETR67138.1"/>
    <property type="molecule type" value="Genomic_DNA"/>
</dbReference>
<proteinExistence type="predicted"/>
<evidence type="ECO:0008006" key="3">
    <source>
        <dbReference type="Google" id="ProtNLM"/>
    </source>
</evidence>
<organism evidence="1 2">
    <name type="scientific">Candidatus Magnetoglobus multicellularis str. Araruama</name>
    <dbReference type="NCBI Taxonomy" id="890399"/>
    <lineage>
        <taxon>Bacteria</taxon>
        <taxon>Pseudomonadati</taxon>
        <taxon>Thermodesulfobacteriota</taxon>
        <taxon>Desulfobacteria</taxon>
        <taxon>Desulfobacterales</taxon>
        <taxon>Desulfobacteraceae</taxon>
        <taxon>Candidatus Magnetoglobus</taxon>
    </lineage>
</organism>
<dbReference type="Gene3D" id="2.60.40.10">
    <property type="entry name" value="Immunoglobulins"/>
    <property type="match status" value="1"/>
</dbReference>
<feature type="non-terminal residue" evidence="1">
    <location>
        <position position="706"/>
    </location>
</feature>
<gene>
    <name evidence="1" type="ORF">OMM_11914</name>
</gene>
<comment type="caution">
    <text evidence="1">The sequence shown here is derived from an EMBL/GenBank/DDBJ whole genome shotgun (WGS) entry which is preliminary data.</text>
</comment>
<sequence>TRVVALDSNHLTLCGQECFAGASIELPETTECQPFYLSILPVKDGVASLTITVTDGHLSTRTFFDLTVTNVNIPPTIEIIPDTTIVEDVQGHAIPFTIADADCEGRQVTVTVLTDNPTVLPTNSDNVSLDHMGLIYGVTVDNPVDMSLYVSPLHNQSGRCGITITVTDANGAQASAYFEVIVQLLMDDPPVLSQMNHISITEDTHEYKTFFTVRDPDGGKLLIEAQSSNTSLVSNDHIVVNQSMLTPIAGESVGLTLTMIPSPDANGTAMISIIAKDEAGHEGQRTFLLTITPVDDAPVIGDLVPIVLTEDTQNYSDAFTIFDADGGLLKIDGISDNTQVIDNSDIMLSSPVITIAGVSQSAQLTLSTQENASGTAKLTLVVTDAAGLTDTTTIDITINPVNDPPQISSIDDQFTNEDQPGAPIGLKISDAEPGQLRVLAQTSSPKDLPVSCLSFEGITSEGFLNISFAEESKDLTLVIIPLDDVYGRFIIKLTVYDRDGLQDSTLFRLTVLPVNDMPKFDLIHTTIEMKEDAPPQIIKNWITGISNGAVNESDDLAFNISIKNNHLFSVQPHINISGSTGSLEFTPAENAHGQALVSLSLTDGYSETRSKSFTITITPVNDIPVLSPIAGRSTFENQAFEPIPLFIGDVDDERVWISVLTEHDFFSGISICDGNDCLLCSEDNCEIQYICQPKEDYLKYAVTILK</sequence>
<dbReference type="InterPro" id="IPR013783">
    <property type="entry name" value="Ig-like_fold"/>
</dbReference>
<dbReference type="NCBIfam" id="NF012211">
    <property type="entry name" value="tand_rpt_95"/>
    <property type="match status" value="1"/>
</dbReference>
<dbReference type="AlphaFoldDB" id="A0A1V1NX48"/>
<evidence type="ECO:0000313" key="1">
    <source>
        <dbReference type="EMBL" id="ETR67138.1"/>
    </source>
</evidence>
<dbReference type="Proteomes" id="UP000189670">
    <property type="component" value="Unassembled WGS sequence"/>
</dbReference>
<evidence type="ECO:0000313" key="2">
    <source>
        <dbReference type="Proteomes" id="UP000189670"/>
    </source>
</evidence>
<reference evidence="2" key="1">
    <citation type="submission" date="2012-11" db="EMBL/GenBank/DDBJ databases">
        <authorList>
            <person name="Lucero-Rivera Y.E."/>
            <person name="Tovar-Ramirez D."/>
        </authorList>
    </citation>
    <scope>NUCLEOTIDE SEQUENCE [LARGE SCALE GENOMIC DNA]</scope>
    <source>
        <strain evidence="2">Araruama</strain>
    </source>
</reference>
<name>A0A1V1NX48_9BACT</name>